<gene>
    <name evidence="6" type="ORF">BDW02DRAFT_567554</name>
</gene>
<name>A0A6A5KIM1_9PLEO</name>
<dbReference type="PRINTS" id="PR00080">
    <property type="entry name" value="SDRFAMILY"/>
</dbReference>
<keyword evidence="7" id="KW-1185">Reference proteome</keyword>
<accession>A0A6A5KIM1</accession>
<evidence type="ECO:0000256" key="5">
    <source>
        <dbReference type="SAM" id="MobiDB-lite"/>
    </source>
</evidence>
<evidence type="ECO:0000256" key="4">
    <source>
        <dbReference type="RuleBase" id="RU000363"/>
    </source>
</evidence>
<evidence type="ECO:0000256" key="1">
    <source>
        <dbReference type="ARBA" id="ARBA00006484"/>
    </source>
</evidence>
<dbReference type="Pfam" id="PF00106">
    <property type="entry name" value="adh_short"/>
    <property type="match status" value="1"/>
</dbReference>
<dbReference type="PROSITE" id="PS00061">
    <property type="entry name" value="ADH_SHORT"/>
    <property type="match status" value="1"/>
</dbReference>
<evidence type="ECO:0000313" key="7">
    <source>
        <dbReference type="Proteomes" id="UP000800040"/>
    </source>
</evidence>
<protein>
    <submittedName>
        <fullName evidence="6">NAD(P)-binding protein</fullName>
    </submittedName>
</protein>
<dbReference type="PRINTS" id="PR00081">
    <property type="entry name" value="GDHRDH"/>
</dbReference>
<keyword evidence="2" id="KW-0521">NADP</keyword>
<dbReference type="InterPro" id="IPR002347">
    <property type="entry name" value="SDR_fam"/>
</dbReference>
<dbReference type="Proteomes" id="UP000800040">
    <property type="component" value="Unassembled WGS sequence"/>
</dbReference>
<evidence type="ECO:0000313" key="6">
    <source>
        <dbReference type="EMBL" id="KAF1835950.1"/>
    </source>
</evidence>
<dbReference type="InterPro" id="IPR036291">
    <property type="entry name" value="NAD(P)-bd_dom_sf"/>
</dbReference>
<dbReference type="PANTHER" id="PTHR24321:SF8">
    <property type="entry name" value="ESTRADIOL 17-BETA-DEHYDROGENASE 8-RELATED"/>
    <property type="match status" value="1"/>
</dbReference>
<comment type="similarity">
    <text evidence="1 4">Belongs to the short-chain dehydrogenases/reductases (SDR) family.</text>
</comment>
<dbReference type="AlphaFoldDB" id="A0A6A5KIM1"/>
<keyword evidence="3" id="KW-0560">Oxidoreductase</keyword>
<evidence type="ECO:0000256" key="3">
    <source>
        <dbReference type="ARBA" id="ARBA00023002"/>
    </source>
</evidence>
<dbReference type="PANTHER" id="PTHR24321">
    <property type="entry name" value="DEHYDROGENASES, SHORT CHAIN"/>
    <property type="match status" value="1"/>
</dbReference>
<sequence>MAYPSLNGKVIAISGAASGMGLALAKLLYPMGCKLSLTDINIDGLNAAIPSITSTDPPTTTSSDTAPSAPNVITSATDVRSSSQVDAWIAKTVKELGGLDGAANFAGIAGKFQSVMGIEDEEWKEVQEVNVDGIFFALRAQLRAMTQDDTETGTANAKGGSIINTASVAGLKAGYAGANYTMSKHGVIGITKAAAREVGHLGVRVNAIAP</sequence>
<feature type="region of interest" description="Disordered" evidence="5">
    <location>
        <begin position="51"/>
        <end position="71"/>
    </location>
</feature>
<proteinExistence type="inferred from homology"/>
<feature type="compositionally biased region" description="Low complexity" evidence="5">
    <location>
        <begin position="51"/>
        <end position="70"/>
    </location>
</feature>
<organism evidence="6 7">
    <name type="scientific">Decorospora gaudefroyi</name>
    <dbReference type="NCBI Taxonomy" id="184978"/>
    <lineage>
        <taxon>Eukaryota</taxon>
        <taxon>Fungi</taxon>
        <taxon>Dikarya</taxon>
        <taxon>Ascomycota</taxon>
        <taxon>Pezizomycotina</taxon>
        <taxon>Dothideomycetes</taxon>
        <taxon>Pleosporomycetidae</taxon>
        <taxon>Pleosporales</taxon>
        <taxon>Pleosporineae</taxon>
        <taxon>Pleosporaceae</taxon>
        <taxon>Decorospora</taxon>
    </lineage>
</organism>
<dbReference type="Gene3D" id="3.40.50.720">
    <property type="entry name" value="NAD(P)-binding Rossmann-like Domain"/>
    <property type="match status" value="1"/>
</dbReference>
<dbReference type="GO" id="GO:0016491">
    <property type="term" value="F:oxidoreductase activity"/>
    <property type="evidence" value="ECO:0007669"/>
    <property type="project" value="UniProtKB-KW"/>
</dbReference>
<reference evidence="6" key="1">
    <citation type="submission" date="2020-01" db="EMBL/GenBank/DDBJ databases">
        <authorList>
            <consortium name="DOE Joint Genome Institute"/>
            <person name="Haridas S."/>
            <person name="Albert R."/>
            <person name="Binder M."/>
            <person name="Bloem J."/>
            <person name="Labutti K."/>
            <person name="Salamov A."/>
            <person name="Andreopoulos B."/>
            <person name="Baker S.E."/>
            <person name="Barry K."/>
            <person name="Bills G."/>
            <person name="Bluhm B.H."/>
            <person name="Cannon C."/>
            <person name="Castanera R."/>
            <person name="Culley D.E."/>
            <person name="Daum C."/>
            <person name="Ezra D."/>
            <person name="Gonzalez J.B."/>
            <person name="Henrissat B."/>
            <person name="Kuo A."/>
            <person name="Liang C."/>
            <person name="Lipzen A."/>
            <person name="Lutzoni F."/>
            <person name="Magnuson J."/>
            <person name="Mondo S."/>
            <person name="Nolan M."/>
            <person name="Ohm R."/>
            <person name="Pangilinan J."/>
            <person name="Park H.-J."/>
            <person name="Ramirez L."/>
            <person name="Alfaro M."/>
            <person name="Sun H."/>
            <person name="Tritt A."/>
            <person name="Yoshinaga Y."/>
            <person name="Zwiers L.-H."/>
            <person name="Turgeon B.G."/>
            <person name="Goodwin S.B."/>
            <person name="Spatafora J.W."/>
            <person name="Crous P.W."/>
            <person name="Grigoriev I.V."/>
        </authorList>
    </citation>
    <scope>NUCLEOTIDE SEQUENCE</scope>
    <source>
        <strain evidence="6">P77</strain>
    </source>
</reference>
<dbReference type="EMBL" id="ML975280">
    <property type="protein sequence ID" value="KAF1835950.1"/>
    <property type="molecule type" value="Genomic_DNA"/>
</dbReference>
<evidence type="ECO:0000256" key="2">
    <source>
        <dbReference type="ARBA" id="ARBA00022857"/>
    </source>
</evidence>
<dbReference type="OrthoDB" id="1669814at2759"/>
<dbReference type="InterPro" id="IPR020904">
    <property type="entry name" value="Sc_DH/Rdtase_CS"/>
</dbReference>
<dbReference type="SUPFAM" id="SSF51735">
    <property type="entry name" value="NAD(P)-binding Rossmann-fold domains"/>
    <property type="match status" value="1"/>
</dbReference>